<evidence type="ECO:0000313" key="1">
    <source>
        <dbReference type="EMBL" id="BBU68427.1"/>
    </source>
</evidence>
<protein>
    <submittedName>
        <fullName evidence="1">Uncharacterized protein</fullName>
    </submittedName>
</protein>
<evidence type="ECO:0000313" key="2">
    <source>
        <dbReference type="Proteomes" id="UP000463961"/>
    </source>
</evidence>
<reference evidence="2" key="1">
    <citation type="submission" date="2020-01" db="EMBL/GenBank/DDBJ databases">
        <title>Phosphoaccumulans saitamaens gen. nov., sp. nov., a polyphosphate accumulating bacterium isolated from surface river water.</title>
        <authorList>
            <person name="Watanabe K."/>
            <person name="Suda W."/>
        </authorList>
    </citation>
    <scope>NUCLEOTIDE SEQUENCE [LARGE SCALE GENOMIC DNA]</scope>
    <source>
        <strain evidence="2">ICHIAU1</strain>
    </source>
</reference>
<dbReference type="InterPro" id="IPR047798">
    <property type="entry name" value="BPSS1780-like"/>
</dbReference>
<proteinExistence type="predicted"/>
<keyword evidence="2" id="KW-1185">Reference proteome</keyword>
<organism evidence="1 2">
    <name type="scientific">Fluviibacter phosphoraccumulans</name>
    <dbReference type="NCBI Taxonomy" id="1751046"/>
    <lineage>
        <taxon>Bacteria</taxon>
        <taxon>Pseudomonadati</taxon>
        <taxon>Pseudomonadota</taxon>
        <taxon>Betaproteobacteria</taxon>
        <taxon>Rhodocyclales</taxon>
        <taxon>Fluviibacteraceae</taxon>
        <taxon>Fluviibacter</taxon>
    </lineage>
</organism>
<dbReference type="AlphaFoldDB" id="A0A679I7Q4"/>
<gene>
    <name evidence="1" type="ORF">ICHIAU1_07100</name>
</gene>
<dbReference type="Proteomes" id="UP000463961">
    <property type="component" value="Chromosome"/>
</dbReference>
<accession>A0A679I7Q4</accession>
<dbReference type="EMBL" id="AP022345">
    <property type="protein sequence ID" value="BBU68427.1"/>
    <property type="molecule type" value="Genomic_DNA"/>
</dbReference>
<dbReference type="RefSeq" id="WP_162050782.1">
    <property type="nucleotide sequence ID" value="NZ_AP019011.1"/>
</dbReference>
<sequence length="269" mass="28642">MPDSPKHMTLATGWQWFKTGFVRYRRNPVLMVFWVMSYWTMLGLVGLVPVVGDLLVAALAPALLVGVLAGCRALDTESMPSFTLLFSGFRSRLQPLMGLGVLHFLLTLGVLGLTALFDGGVLLQVMARTTLGATGDASTPPELDNLALTPLIVAMLAYVPVMMAFAYAPLLVAWRGFGVGKALFFSLVGSWRAWPGLLGLLLTILFFGVVVASLLMMLLMALGVSDTVVTSLVVVPLMAVLAPTVLSAFLSSYSDVLPDPEGASPAQPL</sequence>
<dbReference type="NCBIfam" id="NF041043">
    <property type="entry name" value="BPSS1780_fam"/>
    <property type="match status" value="1"/>
</dbReference>
<name>A0A679I7Q4_9RHOO</name>